<name>A0ABT4L9P3_9SPHI</name>
<dbReference type="Proteomes" id="UP001144347">
    <property type="component" value="Unassembled WGS sequence"/>
</dbReference>
<keyword evidence="1" id="KW-0732">Signal</keyword>
<dbReference type="EMBL" id="JAPWGM010000003">
    <property type="protein sequence ID" value="MCZ4244624.1"/>
    <property type="molecule type" value="Genomic_DNA"/>
</dbReference>
<sequence>MKKLLILILLLFPAFYGICQNNDPTKDDKPSKAKLDTAFNSGSNISIKAVSPAQIEDLTVLGKVWGFLKYHHPAISTGDYNWDYELFRVMPKVLSSKSKAERNQVLSKWISALGSFPASSSSTNTGEARYKPDFAWFNTSGFDKALIAKLNAIKGAKRPEDNYYVKLYNEETPVAIFKNEALYLKPVYPDAGYRILGLYRFWNIFEYFAPYKNITDKPWKDVLKEYIPKFINAKNELDYKLVASSFLAEIHDSHSNLTSTNNTLIVYDGIFRPNIEVTFIDKMPVVKYSNDEVIGLNNSLKKGDVIQKINDIPVAEIIRTKLQYVTASNYPTLLRKLAPGFLRTGDSTLHISYLRDNKAGTATVKCYSVYKVNYKKPAKPLDTGFKVINDIAYIDPGVLNVKQIPSVMPIIMKSKALIIDLRPYPKQTMFVWEIGKYLFTQPMDFARYTAASVKTPGLFTYLSDDYMKNIRIGETKNDNYKGKVIVLINEETQSLAELSVMALKTRPNTVVIGSQTAGADGSVGMQIPLPGGISTAFTQIGVYYPDGKETQRIGIIPDIEVHPTIQGIIQGKDELLEKALATAAKN</sequence>
<dbReference type="Gene3D" id="3.90.226.10">
    <property type="entry name" value="2-enoyl-CoA Hydratase, Chain A, domain 1"/>
    <property type="match status" value="1"/>
</dbReference>
<evidence type="ECO:0000313" key="4">
    <source>
        <dbReference type="Proteomes" id="UP001144347"/>
    </source>
</evidence>
<protein>
    <submittedName>
        <fullName evidence="3">S41 family peptidase</fullName>
    </submittedName>
</protein>
<feature type="signal peptide" evidence="1">
    <location>
        <begin position="1"/>
        <end position="19"/>
    </location>
</feature>
<dbReference type="InterPro" id="IPR029045">
    <property type="entry name" value="ClpP/crotonase-like_dom_sf"/>
</dbReference>
<dbReference type="CDD" id="cd07562">
    <property type="entry name" value="Peptidase_S41_TRI"/>
    <property type="match status" value="1"/>
</dbReference>
<evidence type="ECO:0000313" key="3">
    <source>
        <dbReference type="EMBL" id="MCZ4244624.1"/>
    </source>
</evidence>
<dbReference type="Gene3D" id="3.30.750.44">
    <property type="match status" value="1"/>
</dbReference>
<organism evidence="3 4">
    <name type="scientific">Pedobacter punctiformis</name>
    <dbReference type="NCBI Taxonomy" id="3004097"/>
    <lineage>
        <taxon>Bacteria</taxon>
        <taxon>Pseudomonadati</taxon>
        <taxon>Bacteroidota</taxon>
        <taxon>Sphingobacteriia</taxon>
        <taxon>Sphingobacteriales</taxon>
        <taxon>Sphingobacteriaceae</taxon>
        <taxon>Pedobacter</taxon>
    </lineage>
</organism>
<dbReference type="SMART" id="SM00245">
    <property type="entry name" value="TSPc"/>
    <property type="match status" value="1"/>
</dbReference>
<dbReference type="SUPFAM" id="SSF52096">
    <property type="entry name" value="ClpP/crotonase"/>
    <property type="match status" value="1"/>
</dbReference>
<comment type="caution">
    <text evidence="3">The sequence shown here is derived from an EMBL/GenBank/DDBJ whole genome shotgun (WGS) entry which is preliminary data.</text>
</comment>
<gene>
    <name evidence="3" type="ORF">O0955_11495</name>
</gene>
<evidence type="ECO:0000256" key="1">
    <source>
        <dbReference type="SAM" id="SignalP"/>
    </source>
</evidence>
<proteinExistence type="predicted"/>
<dbReference type="Pfam" id="PF03572">
    <property type="entry name" value="Peptidase_S41"/>
    <property type="match status" value="1"/>
</dbReference>
<evidence type="ECO:0000259" key="2">
    <source>
        <dbReference type="SMART" id="SM00245"/>
    </source>
</evidence>
<feature type="domain" description="Tail specific protease" evidence="2">
    <location>
        <begin position="347"/>
        <end position="562"/>
    </location>
</feature>
<feature type="chain" id="PRO_5045053432" evidence="1">
    <location>
        <begin position="20"/>
        <end position="586"/>
    </location>
</feature>
<dbReference type="RefSeq" id="WP_269427679.1">
    <property type="nucleotide sequence ID" value="NZ_JAPWGM010000003.1"/>
</dbReference>
<dbReference type="InterPro" id="IPR005151">
    <property type="entry name" value="Tail-specific_protease"/>
</dbReference>
<reference evidence="3" key="1">
    <citation type="submission" date="2022-12" db="EMBL/GenBank/DDBJ databases">
        <title>Genome sequence of HCMS5-2.</title>
        <authorList>
            <person name="Woo H."/>
        </authorList>
    </citation>
    <scope>NUCLEOTIDE SEQUENCE</scope>
    <source>
        <strain evidence="3">HCMS5-2</strain>
    </source>
</reference>
<keyword evidence="4" id="KW-1185">Reference proteome</keyword>
<accession>A0ABT4L9P3</accession>